<evidence type="ECO:0000256" key="6">
    <source>
        <dbReference type="ARBA" id="ARBA00023288"/>
    </source>
</evidence>
<organism evidence="7 8">
    <name type="scientific">Pseudomonas savastanoi pv. glycinea</name>
    <name type="common">Pseudomonas syringae pv. glycinea</name>
    <dbReference type="NCBI Taxonomy" id="318"/>
    <lineage>
        <taxon>Bacteria</taxon>
        <taxon>Pseudomonadati</taxon>
        <taxon>Pseudomonadota</taxon>
        <taxon>Gammaproteobacteria</taxon>
        <taxon>Pseudomonadales</taxon>
        <taxon>Pseudomonadaceae</taxon>
        <taxon>Pseudomonas</taxon>
    </lineage>
</organism>
<dbReference type="SUPFAM" id="SSF53850">
    <property type="entry name" value="Periplasmic binding protein-like II"/>
    <property type="match status" value="1"/>
</dbReference>
<evidence type="ECO:0000256" key="5">
    <source>
        <dbReference type="ARBA" id="ARBA00023139"/>
    </source>
</evidence>
<dbReference type="PANTHER" id="PTHR30429">
    <property type="entry name" value="D-METHIONINE-BINDING LIPOPROTEIN METQ"/>
    <property type="match status" value="1"/>
</dbReference>
<accession>A0AB74AXQ7</accession>
<evidence type="ECO:0000256" key="4">
    <source>
        <dbReference type="ARBA" id="ARBA00023136"/>
    </source>
</evidence>
<proteinExistence type="inferred from homology"/>
<keyword evidence="6 7" id="KW-0449">Lipoprotein</keyword>
<name>A0AB74AXQ7_PSESG</name>
<sequence>MEGADSPYVNFLVTREDNAHADAIEKLSKALTSQEVKDFINKKYEGAVLPAF</sequence>
<protein>
    <submittedName>
        <fullName evidence="7">NLPA family lipoprotein</fullName>
    </submittedName>
</protein>
<evidence type="ECO:0000313" key="8">
    <source>
        <dbReference type="Proteomes" id="UP000272471"/>
    </source>
</evidence>
<dbReference type="InterPro" id="IPR004872">
    <property type="entry name" value="Lipoprotein_NlpA"/>
</dbReference>
<dbReference type="GO" id="GO:0016020">
    <property type="term" value="C:membrane"/>
    <property type="evidence" value="ECO:0007669"/>
    <property type="project" value="UniProtKB-SubCell"/>
</dbReference>
<evidence type="ECO:0000256" key="2">
    <source>
        <dbReference type="ARBA" id="ARBA00008973"/>
    </source>
</evidence>
<comment type="subcellular location">
    <subcellularLocation>
        <location evidence="1">Membrane</location>
        <topology evidence="1">Lipid-anchor</topology>
    </subcellularLocation>
</comment>
<dbReference type="PANTHER" id="PTHR30429:SF0">
    <property type="entry name" value="METHIONINE-BINDING LIPOPROTEIN METQ"/>
    <property type="match status" value="1"/>
</dbReference>
<keyword evidence="4" id="KW-0472">Membrane</keyword>
<keyword evidence="3" id="KW-0732">Signal</keyword>
<comment type="similarity">
    <text evidence="2">Belongs to the NlpA lipoprotein family.</text>
</comment>
<dbReference type="Proteomes" id="UP000272471">
    <property type="component" value="Unassembled WGS sequence"/>
</dbReference>
<evidence type="ECO:0000313" key="7">
    <source>
        <dbReference type="EMBL" id="RMQ09331.1"/>
    </source>
</evidence>
<dbReference type="AlphaFoldDB" id="A0AB74AXQ7"/>
<comment type="caution">
    <text evidence="7">The sequence shown here is derived from an EMBL/GenBank/DDBJ whole genome shotgun (WGS) entry which is preliminary data.</text>
</comment>
<dbReference type="EMBL" id="RBQX01000305">
    <property type="protein sequence ID" value="RMQ09331.1"/>
    <property type="molecule type" value="Genomic_DNA"/>
</dbReference>
<dbReference type="Pfam" id="PF03180">
    <property type="entry name" value="Lipoprotein_9"/>
    <property type="match status" value="1"/>
</dbReference>
<keyword evidence="5" id="KW-0564">Palmitate</keyword>
<reference evidence="7 8" key="1">
    <citation type="submission" date="2018-08" db="EMBL/GenBank/DDBJ databases">
        <title>Recombination of ecologically and evolutionarily significant loci maintains genetic cohesion in the Pseudomonas syringae species complex.</title>
        <authorList>
            <person name="Dillon M."/>
            <person name="Thakur S."/>
            <person name="Almeida R.N.D."/>
            <person name="Weir B.S."/>
            <person name="Guttman D.S."/>
        </authorList>
    </citation>
    <scope>NUCLEOTIDE SEQUENCE [LARGE SCALE GENOMIC DNA]</scope>
    <source>
        <strain evidence="7 8">ICMP 4182</strain>
    </source>
</reference>
<evidence type="ECO:0000256" key="3">
    <source>
        <dbReference type="ARBA" id="ARBA00022729"/>
    </source>
</evidence>
<gene>
    <name evidence="7" type="ORF">ALQ11_05214</name>
</gene>
<dbReference type="Gene3D" id="3.40.190.10">
    <property type="entry name" value="Periplasmic binding protein-like II"/>
    <property type="match status" value="1"/>
</dbReference>
<evidence type="ECO:0000256" key="1">
    <source>
        <dbReference type="ARBA" id="ARBA00004635"/>
    </source>
</evidence>